<name>K1VF03_TRIAC</name>
<proteinExistence type="predicted"/>
<dbReference type="AlphaFoldDB" id="K1VF03"/>
<feature type="signal peptide" evidence="2">
    <location>
        <begin position="1"/>
        <end position="20"/>
    </location>
</feature>
<evidence type="ECO:0000313" key="3">
    <source>
        <dbReference type="EMBL" id="EKD02600.1"/>
    </source>
</evidence>
<accession>K1VF03</accession>
<protein>
    <recommendedName>
        <fullName evidence="5">Methanethiol oxidase</fullName>
    </recommendedName>
</protein>
<evidence type="ECO:0008006" key="5">
    <source>
        <dbReference type="Google" id="ProtNLM"/>
    </source>
</evidence>
<dbReference type="STRING" id="1220162.K1VF03"/>
<comment type="caution">
    <text evidence="3">The sequence shown here is derived from an EMBL/GenBank/DDBJ whole genome shotgun (WGS) entry which is preliminary data.</text>
</comment>
<evidence type="ECO:0000256" key="2">
    <source>
        <dbReference type="SAM" id="SignalP"/>
    </source>
</evidence>
<feature type="chain" id="PRO_5003852074" description="Methanethiol oxidase" evidence="2">
    <location>
        <begin position="21"/>
        <end position="574"/>
    </location>
</feature>
<dbReference type="Proteomes" id="UP000006757">
    <property type="component" value="Unassembled WGS sequence"/>
</dbReference>
<dbReference type="eggNOG" id="ENOG502RXCX">
    <property type="taxonomic scope" value="Eukaryota"/>
</dbReference>
<dbReference type="OrthoDB" id="10033702at2759"/>
<organism evidence="3 4">
    <name type="scientific">Trichosporon asahii var. asahii (strain CBS 8904)</name>
    <name type="common">Yeast</name>
    <dbReference type="NCBI Taxonomy" id="1220162"/>
    <lineage>
        <taxon>Eukaryota</taxon>
        <taxon>Fungi</taxon>
        <taxon>Dikarya</taxon>
        <taxon>Basidiomycota</taxon>
        <taxon>Agaricomycotina</taxon>
        <taxon>Tremellomycetes</taxon>
        <taxon>Trichosporonales</taxon>
        <taxon>Trichosporonaceae</taxon>
        <taxon>Trichosporon</taxon>
    </lineage>
</organism>
<dbReference type="EMBL" id="AMBO01000279">
    <property type="protein sequence ID" value="EKD02600.1"/>
    <property type="molecule type" value="Genomic_DNA"/>
</dbReference>
<keyword evidence="4" id="KW-1185">Reference proteome</keyword>
<sequence>MKFSQLSAVILALGANEVYAQGRWGLGNWRGVNRQGPNRYNYNNNNGIVQIDNNWQGQNNNQNGGNNNNNGGNNNNDGGNRPADDGLYGQSVAYVQPTPNANKENNDIQNNNQALGLGGGGGQPQATGSGAVPVPSNPLGGVAVNGNPNADAFKDSASGVSLPDAAGPVDNNDIVAGRGTQYLYVWAGADGRVKQDRVITFNFDPYSPYYGKPVSQALVPTSGNEPHHCGISKDRRSLVCGGFLSFMKRQDEIYYFDLSNPAYPRYAKSYRGIAASVPDEFIALEDNTFILSEMGKYDGSSPGRVARLNSDGSIIAEYPPNPPQDFNPHGMDIRKDLNIFVTSDYLNALSALYYTGNADPIVRSSLRVWNLQDFTMSNNTIYLPAGTGTMDMRLMKRDPQGRGYVGGTGDGKIYFFNPFTFTAELVIDVADIVNKREKMTAGMMQILADDSKIYILYASAPDNTGKPGHLSGIGVYDITRPERPRLVQNMVLPAYAAPHLIHIKDRRLVVTDYFLDMDNFGKVHADGDRFVRVFNIQPNGYITVESRFQINFSRLVYGVQLRPHGLGWWYKDQY</sequence>
<dbReference type="OMA" id="QYLYVWA"/>
<feature type="compositionally biased region" description="Low complexity" evidence="1">
    <location>
        <begin position="100"/>
        <end position="115"/>
    </location>
</feature>
<dbReference type="SUPFAM" id="SSF63829">
    <property type="entry name" value="Calcium-dependent phosphotriesterase"/>
    <property type="match status" value="1"/>
</dbReference>
<keyword evidence="2" id="KW-0732">Signal</keyword>
<feature type="region of interest" description="Disordered" evidence="1">
    <location>
        <begin position="54"/>
        <end position="130"/>
    </location>
</feature>
<evidence type="ECO:0000256" key="1">
    <source>
        <dbReference type="SAM" id="MobiDB-lite"/>
    </source>
</evidence>
<feature type="compositionally biased region" description="Low complexity" evidence="1">
    <location>
        <begin position="54"/>
        <end position="80"/>
    </location>
</feature>
<dbReference type="InParanoid" id="K1VF03"/>
<gene>
    <name evidence="3" type="ORF">A1Q2_03122</name>
</gene>
<evidence type="ECO:0000313" key="4">
    <source>
        <dbReference type="Proteomes" id="UP000006757"/>
    </source>
</evidence>
<reference evidence="3 4" key="1">
    <citation type="journal article" date="2012" name="Eukaryot. Cell">
        <title>Genome sequence of the Trichosporon asahii environmental strain CBS 8904.</title>
        <authorList>
            <person name="Yang R.Y."/>
            <person name="Li H.T."/>
            <person name="Zhu H."/>
            <person name="Zhou G.P."/>
            <person name="Wang M."/>
            <person name="Wang L."/>
        </authorList>
    </citation>
    <scope>NUCLEOTIDE SEQUENCE [LARGE SCALE GENOMIC DNA]</scope>
    <source>
        <strain evidence="3 4">CBS 8904</strain>
    </source>
</reference>
<dbReference type="HOGENOM" id="CLU_489331_0_0_1"/>